<dbReference type="EMBL" id="HG739113">
    <property type="protein sequence ID" value="CDP07949.1"/>
    <property type="molecule type" value="Genomic_DNA"/>
</dbReference>
<dbReference type="Gramene" id="CDP07949">
    <property type="protein sequence ID" value="CDP07949"/>
    <property type="gene ID" value="GSCOC_T00025483001"/>
</dbReference>
<dbReference type="Pfam" id="PF14543">
    <property type="entry name" value="TAXi_N"/>
    <property type="match status" value="1"/>
</dbReference>
<reference evidence="4" key="1">
    <citation type="journal article" date="2014" name="Science">
        <title>The coffee genome provides insight into the convergent evolution of caffeine biosynthesis.</title>
        <authorList>
            <person name="Denoeud F."/>
            <person name="Carretero-Paulet L."/>
            <person name="Dereeper A."/>
            <person name="Droc G."/>
            <person name="Guyot R."/>
            <person name="Pietrella M."/>
            <person name="Zheng C."/>
            <person name="Alberti A."/>
            <person name="Anthony F."/>
            <person name="Aprea G."/>
            <person name="Aury J.M."/>
            <person name="Bento P."/>
            <person name="Bernard M."/>
            <person name="Bocs S."/>
            <person name="Campa C."/>
            <person name="Cenci A."/>
            <person name="Combes M.C."/>
            <person name="Crouzillat D."/>
            <person name="Da Silva C."/>
            <person name="Daddiego L."/>
            <person name="De Bellis F."/>
            <person name="Dussert S."/>
            <person name="Garsmeur O."/>
            <person name="Gayraud T."/>
            <person name="Guignon V."/>
            <person name="Jahn K."/>
            <person name="Jamilloux V."/>
            <person name="Joet T."/>
            <person name="Labadie K."/>
            <person name="Lan T."/>
            <person name="Leclercq J."/>
            <person name="Lepelley M."/>
            <person name="Leroy T."/>
            <person name="Li L.T."/>
            <person name="Librado P."/>
            <person name="Lopez L."/>
            <person name="Munoz A."/>
            <person name="Noel B."/>
            <person name="Pallavicini A."/>
            <person name="Perrotta G."/>
            <person name="Poncet V."/>
            <person name="Pot D."/>
            <person name="Priyono X."/>
            <person name="Rigoreau M."/>
            <person name="Rouard M."/>
            <person name="Rozas J."/>
            <person name="Tranchant-Dubreuil C."/>
            <person name="VanBuren R."/>
            <person name="Zhang Q."/>
            <person name="Andrade A.C."/>
            <person name="Argout X."/>
            <person name="Bertrand B."/>
            <person name="de Kochko A."/>
            <person name="Graziosi G."/>
            <person name="Henry R.J."/>
            <person name="Jayarama X."/>
            <person name="Ming R."/>
            <person name="Nagai C."/>
            <person name="Rounsley S."/>
            <person name="Sankoff D."/>
            <person name="Giuliano G."/>
            <person name="Albert V.A."/>
            <person name="Wincker P."/>
            <person name="Lashermes P."/>
        </authorList>
    </citation>
    <scope>NUCLEOTIDE SEQUENCE [LARGE SCALE GENOMIC DNA]</scope>
    <source>
        <strain evidence="4">cv. DH200-94</strain>
    </source>
</reference>
<dbReference type="PANTHER" id="PTHR13683">
    <property type="entry name" value="ASPARTYL PROTEASES"/>
    <property type="match status" value="1"/>
</dbReference>
<dbReference type="PhylomeDB" id="A0A068UI90"/>
<dbReference type="Pfam" id="PF14541">
    <property type="entry name" value="TAXi_C"/>
    <property type="match status" value="1"/>
</dbReference>
<accession>A0A068UI90</accession>
<dbReference type="SUPFAM" id="SSF50630">
    <property type="entry name" value="Acid proteases"/>
    <property type="match status" value="1"/>
</dbReference>
<evidence type="ECO:0000313" key="4">
    <source>
        <dbReference type="Proteomes" id="UP000295252"/>
    </source>
</evidence>
<dbReference type="AlphaFoldDB" id="A0A068UI90"/>
<comment type="similarity">
    <text evidence="1">Belongs to the peptidase A1 family.</text>
</comment>
<dbReference type="OrthoDB" id="660550at2759"/>
<dbReference type="PANTHER" id="PTHR13683:SF274">
    <property type="entry name" value="PROTEIN ASPARTIC PROTEASE IN GUARD CELL 1"/>
    <property type="match status" value="1"/>
</dbReference>
<dbReference type="InterPro" id="IPR001461">
    <property type="entry name" value="Aspartic_peptidase_A1"/>
</dbReference>
<dbReference type="InterPro" id="IPR032861">
    <property type="entry name" value="TAXi_N"/>
</dbReference>
<dbReference type="Proteomes" id="UP000295252">
    <property type="component" value="Chromosome III"/>
</dbReference>
<organism evidence="3 4">
    <name type="scientific">Coffea canephora</name>
    <name type="common">Robusta coffee</name>
    <dbReference type="NCBI Taxonomy" id="49390"/>
    <lineage>
        <taxon>Eukaryota</taxon>
        <taxon>Viridiplantae</taxon>
        <taxon>Streptophyta</taxon>
        <taxon>Embryophyta</taxon>
        <taxon>Tracheophyta</taxon>
        <taxon>Spermatophyta</taxon>
        <taxon>Magnoliopsida</taxon>
        <taxon>eudicotyledons</taxon>
        <taxon>Gunneridae</taxon>
        <taxon>Pentapetalae</taxon>
        <taxon>asterids</taxon>
        <taxon>lamiids</taxon>
        <taxon>Gentianales</taxon>
        <taxon>Rubiaceae</taxon>
        <taxon>Ixoroideae</taxon>
        <taxon>Gardenieae complex</taxon>
        <taxon>Bertiereae - Coffeeae clade</taxon>
        <taxon>Coffeeae</taxon>
        <taxon>Coffea</taxon>
    </lineage>
</organism>
<evidence type="ECO:0000313" key="3">
    <source>
        <dbReference type="EMBL" id="CDP07949.1"/>
    </source>
</evidence>
<protein>
    <recommendedName>
        <fullName evidence="2">Peptidase A1 domain-containing protein</fullName>
    </recommendedName>
</protein>
<evidence type="ECO:0000259" key="2">
    <source>
        <dbReference type="PROSITE" id="PS51767"/>
    </source>
</evidence>
<feature type="domain" description="Peptidase A1" evidence="2">
    <location>
        <begin position="1"/>
        <end position="317"/>
    </location>
</feature>
<name>A0A068UI90_COFCA</name>
<gene>
    <name evidence="3" type="ORF">GSCOC_T00025483001</name>
</gene>
<dbReference type="STRING" id="49390.A0A068UI90"/>
<dbReference type="InterPro" id="IPR032799">
    <property type="entry name" value="TAXi_C"/>
</dbReference>
<dbReference type="InParanoid" id="A0A068UI90"/>
<dbReference type="PROSITE" id="PS51767">
    <property type="entry name" value="PEPTIDASE_A1"/>
    <property type="match status" value="1"/>
</dbReference>
<dbReference type="GO" id="GO:0006508">
    <property type="term" value="P:proteolysis"/>
    <property type="evidence" value="ECO:0007669"/>
    <property type="project" value="InterPro"/>
</dbReference>
<dbReference type="Gene3D" id="2.40.70.10">
    <property type="entry name" value="Acid Proteases"/>
    <property type="match status" value="2"/>
</dbReference>
<dbReference type="InterPro" id="IPR033121">
    <property type="entry name" value="PEPTIDASE_A1"/>
</dbReference>
<keyword evidence="4" id="KW-1185">Reference proteome</keyword>
<dbReference type="GO" id="GO:0004190">
    <property type="term" value="F:aspartic-type endopeptidase activity"/>
    <property type="evidence" value="ECO:0007669"/>
    <property type="project" value="InterPro"/>
</dbReference>
<evidence type="ECO:0000256" key="1">
    <source>
        <dbReference type="ARBA" id="ARBA00007447"/>
    </source>
</evidence>
<sequence length="325" mass="35706">MSIDTGSDVCWLQCQPCDFCYQQSDPIFNLSGSSTFNTLSFSSRQCNSLKINGCGDDMCHYYVSYGDGSFTYGDFGTETVMFGRSGLISNVAVGCGHDNEGLFSGSVGAIGLGIRSPSFPSQIKATLFSYCLVNMNSHSFSTLEFNSTPPSGSIIISMIHNSKFDRAYESLRDTFAKHTKNLHPTSGYSLFDTCYDFGSIIISMIHNSKFDRAYESLRDTFAKHTKNLHPTSGYSLFDTCYDLSSIPDEVEVPTVSFHFSGGKMWSSKSKNCLIPVDSKGKLCCAFTPSDSISIIGNIQQQETRISYDLAKKLVGFSSDTCEGYI</sequence>
<proteinExistence type="inferred from homology"/>
<dbReference type="InterPro" id="IPR021109">
    <property type="entry name" value="Peptidase_aspartic_dom_sf"/>
</dbReference>